<feature type="domain" description="Mannitol dehydrogenase C-terminal" evidence="5">
    <location>
        <begin position="282"/>
        <end position="470"/>
    </location>
</feature>
<comment type="caution">
    <text evidence="6">The sequence shown here is derived from an EMBL/GenBank/DDBJ whole genome shotgun (WGS) entry which is preliminary data.</text>
</comment>
<evidence type="ECO:0000256" key="1">
    <source>
        <dbReference type="ARBA" id="ARBA00023002"/>
    </source>
</evidence>
<dbReference type="InterPro" id="IPR013131">
    <property type="entry name" value="Mannitol_DH_N"/>
</dbReference>
<dbReference type="GO" id="GO:0019592">
    <property type="term" value="P:mannitol catabolic process"/>
    <property type="evidence" value="ECO:0007669"/>
    <property type="project" value="TreeGrafter"/>
</dbReference>
<dbReference type="SUPFAM" id="SSF51735">
    <property type="entry name" value="NAD(P)-binding Rossmann-fold domains"/>
    <property type="match status" value="1"/>
</dbReference>
<dbReference type="NCBIfam" id="NF002969">
    <property type="entry name" value="PRK03643.1"/>
    <property type="match status" value="1"/>
</dbReference>
<dbReference type="RefSeq" id="WP_155587977.1">
    <property type="nucleotide sequence ID" value="NZ_WNLP01000001.1"/>
</dbReference>
<keyword evidence="1" id="KW-0560">Oxidoreductase</keyword>
<gene>
    <name evidence="6" type="ORF">GSD1FS_0192</name>
</gene>
<dbReference type="Pfam" id="PF08125">
    <property type="entry name" value="Mannitol_dh_C"/>
    <property type="match status" value="1"/>
</dbReference>
<evidence type="ECO:0000259" key="4">
    <source>
        <dbReference type="Pfam" id="PF01232"/>
    </source>
</evidence>
<dbReference type="SUPFAM" id="SSF48179">
    <property type="entry name" value="6-phosphogluconate dehydrogenase C-terminal domain-like"/>
    <property type="match status" value="1"/>
</dbReference>
<dbReference type="Gene3D" id="3.40.50.720">
    <property type="entry name" value="NAD(P)-binding Rossmann-like Domain"/>
    <property type="match status" value="1"/>
</dbReference>
<dbReference type="InterPro" id="IPR008927">
    <property type="entry name" value="6-PGluconate_DH-like_C_sf"/>
</dbReference>
<dbReference type="GO" id="GO:0008926">
    <property type="term" value="F:mannitol-1-phosphate 5-dehydrogenase activity"/>
    <property type="evidence" value="ECO:0007669"/>
    <property type="project" value="UniProtKB-EC"/>
</dbReference>
<dbReference type="InterPro" id="IPR000669">
    <property type="entry name" value="Mannitol_DH"/>
</dbReference>
<dbReference type="Gene3D" id="1.10.1040.10">
    <property type="entry name" value="N-(1-d-carboxylethyl)-l-norvaline Dehydrogenase, domain 2"/>
    <property type="match status" value="1"/>
</dbReference>
<comment type="catalytic activity">
    <reaction evidence="3">
        <text>D-mannitol 1-phosphate + NAD(+) = beta-D-fructose 6-phosphate + NADH + H(+)</text>
        <dbReference type="Rhea" id="RHEA:19661"/>
        <dbReference type="ChEBI" id="CHEBI:15378"/>
        <dbReference type="ChEBI" id="CHEBI:57540"/>
        <dbReference type="ChEBI" id="CHEBI:57634"/>
        <dbReference type="ChEBI" id="CHEBI:57945"/>
        <dbReference type="ChEBI" id="CHEBI:61381"/>
        <dbReference type="EC" id="1.1.1.17"/>
    </reaction>
</comment>
<dbReference type="Proteomes" id="UP000487882">
    <property type="component" value="Unassembled WGS sequence"/>
</dbReference>
<evidence type="ECO:0000256" key="3">
    <source>
        <dbReference type="ARBA" id="ARBA00048615"/>
    </source>
</evidence>
<name>A0A7K1J2M9_9BIFI</name>
<protein>
    <submittedName>
        <fullName evidence="6">Mannitol dehydrogenase</fullName>
    </submittedName>
</protein>
<evidence type="ECO:0000256" key="2">
    <source>
        <dbReference type="ARBA" id="ARBA00023027"/>
    </source>
</evidence>
<dbReference type="GO" id="GO:0005829">
    <property type="term" value="C:cytosol"/>
    <property type="evidence" value="ECO:0007669"/>
    <property type="project" value="TreeGrafter"/>
</dbReference>
<dbReference type="InterPro" id="IPR013328">
    <property type="entry name" value="6PGD_dom2"/>
</dbReference>
<dbReference type="InterPro" id="IPR013118">
    <property type="entry name" value="Mannitol_DH_C"/>
</dbReference>
<dbReference type="PANTHER" id="PTHR30524:SF0">
    <property type="entry name" value="ALTRONATE OXIDOREDUCTASE-RELATED"/>
    <property type="match status" value="1"/>
</dbReference>
<reference evidence="6 7" key="1">
    <citation type="submission" date="2019-09" db="EMBL/GenBank/DDBJ databases">
        <title>Bifidobacterium canis sp. nov., isolated from the digestive tract of German Shepherd dog puppy.</title>
        <authorList>
            <person name="Bunesova V."/>
        </authorList>
    </citation>
    <scope>NUCLEOTIDE SEQUENCE [LARGE SCALE GENOMIC DNA]</scope>
    <source>
        <strain evidence="6 7">GSD1FS</strain>
    </source>
</reference>
<evidence type="ECO:0000313" key="7">
    <source>
        <dbReference type="Proteomes" id="UP000487882"/>
    </source>
</evidence>
<proteinExistence type="predicted"/>
<accession>A0A7K1J2M9</accession>
<dbReference type="AlphaFoldDB" id="A0A7K1J2M9"/>
<dbReference type="EMBL" id="WNLP01000001">
    <property type="protein sequence ID" value="MUH58896.1"/>
    <property type="molecule type" value="Genomic_DNA"/>
</dbReference>
<feature type="domain" description="Mannitol dehydrogenase N-terminal" evidence="4">
    <location>
        <begin position="27"/>
        <end position="259"/>
    </location>
</feature>
<dbReference type="PANTHER" id="PTHR30524">
    <property type="entry name" value="MANNITOL-1-PHOSPHATE 5-DEHYDROGENASE"/>
    <property type="match status" value="1"/>
</dbReference>
<organism evidence="6 7">
    <name type="scientific">Bifidobacterium canis</name>
    <dbReference type="NCBI Taxonomy" id="2610880"/>
    <lineage>
        <taxon>Bacteria</taxon>
        <taxon>Bacillati</taxon>
        <taxon>Actinomycetota</taxon>
        <taxon>Actinomycetes</taxon>
        <taxon>Bifidobacteriales</taxon>
        <taxon>Bifidobacteriaceae</taxon>
        <taxon>Bifidobacterium</taxon>
    </lineage>
</organism>
<evidence type="ECO:0000259" key="5">
    <source>
        <dbReference type="Pfam" id="PF08125"/>
    </source>
</evidence>
<keyword evidence="7" id="KW-1185">Reference proteome</keyword>
<dbReference type="InterPro" id="IPR036291">
    <property type="entry name" value="NAD(P)-bd_dom_sf"/>
</dbReference>
<keyword evidence="2" id="KW-0520">NAD</keyword>
<dbReference type="PRINTS" id="PR00084">
    <property type="entry name" value="MTLDHDRGNASE"/>
</dbReference>
<evidence type="ECO:0000313" key="6">
    <source>
        <dbReference type="EMBL" id="MUH58896.1"/>
    </source>
</evidence>
<dbReference type="Pfam" id="PF01232">
    <property type="entry name" value="Mannitol_dh"/>
    <property type="match status" value="1"/>
</dbReference>
<sequence length="506" mass="56418">MEQATLTRTFALQQGLISPDAQQRPIKVVQFGEGNFLRAFVDWIIQQLNDANLFNGNVAIVQPLPVGRVRQLEEQDRLYTVILEGLRNGLPLKTHEVIDSIGQTVDVYADWQEFLNLADNPDLQIIVSNTTEAGIATSEEDSPQATPPKSYPAKLVRLLKRRYDDGLNGLLIVPCELIENNGEALKAALLETARKFGYEQEFLDWIEHNNTFVSTLVDRIVPGFPRDDANRIWNELGYRDDNMVKAEPFALWVVGGSKEAQRKVNELLPAKSLGIDLVTTDDVTPYRERKVFLLNAPHTTMALIARLMGLETVGQVMADDRMKSFIVNEMREEIMPVLSLPQSELDSFAHAVIERFSNPYNRHALDSIALNSVAKFKARLLPILERNVNQGRAVPRRIALALAALLVTYGHLTDAQIAISDDPAVLERFSNMEPSGDCVRRVLADTEIWGRDLTAIDGLADLVEQDVTALSNGNVDGCVAPACVTQPETHGNILPHLIVRILRSKH</sequence>